<dbReference type="GO" id="GO:0016787">
    <property type="term" value="F:hydrolase activity"/>
    <property type="evidence" value="ECO:0007669"/>
    <property type="project" value="UniProtKB-KW"/>
</dbReference>
<dbReference type="EMBL" id="VFML01000001">
    <property type="protein sequence ID" value="TQJ04208.1"/>
    <property type="molecule type" value="Genomic_DNA"/>
</dbReference>
<comment type="caution">
    <text evidence="3">The sequence shown here is derived from an EMBL/GenBank/DDBJ whole genome shotgun (WGS) entry which is preliminary data.</text>
</comment>
<dbReference type="Proteomes" id="UP000320876">
    <property type="component" value="Unassembled WGS sequence"/>
</dbReference>
<dbReference type="AlphaFoldDB" id="A0A542DMB2"/>
<organism evidence="3 4">
    <name type="scientific">Amycolatopsis cihanbeyliensis</name>
    <dbReference type="NCBI Taxonomy" id="1128664"/>
    <lineage>
        <taxon>Bacteria</taxon>
        <taxon>Bacillati</taxon>
        <taxon>Actinomycetota</taxon>
        <taxon>Actinomycetes</taxon>
        <taxon>Pseudonocardiales</taxon>
        <taxon>Pseudonocardiaceae</taxon>
        <taxon>Amycolatopsis</taxon>
    </lineage>
</organism>
<protein>
    <submittedName>
        <fullName evidence="3">Alpha/beta hydrolase family protein</fullName>
    </submittedName>
</protein>
<keyword evidence="3" id="KW-0378">Hydrolase</keyword>
<dbReference type="SUPFAM" id="SSF53474">
    <property type="entry name" value="alpha/beta-Hydrolases"/>
    <property type="match status" value="1"/>
</dbReference>
<evidence type="ECO:0000259" key="2">
    <source>
        <dbReference type="Pfam" id="PF06259"/>
    </source>
</evidence>
<evidence type="ECO:0000313" key="4">
    <source>
        <dbReference type="Proteomes" id="UP000320876"/>
    </source>
</evidence>
<dbReference type="Pfam" id="PF06259">
    <property type="entry name" value="Abhydrolase_8"/>
    <property type="match status" value="1"/>
</dbReference>
<reference evidence="3 4" key="1">
    <citation type="submission" date="2019-06" db="EMBL/GenBank/DDBJ databases">
        <title>Sequencing the genomes of 1000 actinobacteria strains.</title>
        <authorList>
            <person name="Klenk H.-P."/>
        </authorList>
    </citation>
    <scope>NUCLEOTIDE SEQUENCE [LARGE SCALE GENOMIC DNA]</scope>
    <source>
        <strain evidence="3 4">DSM 45679</strain>
    </source>
</reference>
<dbReference type="InterPro" id="IPR029058">
    <property type="entry name" value="AB_hydrolase_fold"/>
</dbReference>
<gene>
    <name evidence="3" type="ORF">FB471_3991</name>
</gene>
<name>A0A542DMB2_AMYCI</name>
<accession>A0A542DMB2</accession>
<feature type="coiled-coil region" evidence="1">
    <location>
        <begin position="243"/>
        <end position="270"/>
    </location>
</feature>
<dbReference type="InterPro" id="IPR010427">
    <property type="entry name" value="DUF1023"/>
</dbReference>
<keyword evidence="4" id="KW-1185">Reference proteome</keyword>
<evidence type="ECO:0000256" key="1">
    <source>
        <dbReference type="SAM" id="Coils"/>
    </source>
</evidence>
<dbReference type="OrthoDB" id="5969911at2"/>
<evidence type="ECO:0000313" key="3">
    <source>
        <dbReference type="EMBL" id="TQJ04208.1"/>
    </source>
</evidence>
<keyword evidence="1" id="KW-0175">Coiled coil</keyword>
<proteinExistence type="predicted"/>
<feature type="domain" description="DUF1023" evidence="2">
    <location>
        <begin position="326"/>
        <end position="496"/>
    </location>
</feature>
<sequence length="552" mass="58293">MVTWSDVKRWRPGPLQGAVGPLNEAYNKIIACGDDLRDINTPDGWSGDAAGAAANAANGIIDGLEEYSAEIAAMRRGMAATGDAITGIQHGVTEAESLAATHHFRIGDEGAIIDEGPPPDIPDGQREAVAAERRTVAAELRERVTQVLKSAGDLDNDFCAVLDRILADNTIDATANDNQQTSLAAAGNAGAVHGGLSIPPPPPAGATAAQNAAYWATLSEGQRTQLAMDLPELVGPRDGFSAKQRDIANRRLMERERTELQNERNRLLDGIDAAERGTIDPTDTPRLKEKLGDLDNKIRGLDNLAGRLEQPPDTPEDQKYYLLDIDGSHDGRAIVAHGNPDTAQNVATFVPGTGTDLANFGSTLDRADVMHRAADKATSESNSVIAWLDYDAPDSIPDAAFSSFAEGARQPLDGFQDGLRESHQGDTPSHNTIIGHSYGSTAAGFAARDQQLAMDDFIAIGSPGVGVDDATGLHLPPDRVWAVAAENDPVADLGHFGTAPDDPSFGANTIFSAPGSSWPIVGYSPEAHSQYWDPRNPSLAGIGQVIAGKQPH</sequence>